<accession>A0A4Y9ZZS4</accession>
<feature type="compositionally biased region" description="Basic and acidic residues" evidence="1">
    <location>
        <begin position="125"/>
        <end position="135"/>
    </location>
</feature>
<evidence type="ECO:0000256" key="1">
    <source>
        <dbReference type="SAM" id="MobiDB-lite"/>
    </source>
</evidence>
<feature type="region of interest" description="Disordered" evidence="1">
    <location>
        <begin position="1"/>
        <end position="135"/>
    </location>
</feature>
<dbReference type="OrthoDB" id="3163292at2759"/>
<evidence type="ECO:0000313" key="3">
    <source>
        <dbReference type="Proteomes" id="UP000298061"/>
    </source>
</evidence>
<gene>
    <name evidence="2" type="ORF">EWM64_g5064</name>
</gene>
<feature type="compositionally biased region" description="Basic and acidic residues" evidence="1">
    <location>
        <begin position="38"/>
        <end position="48"/>
    </location>
</feature>
<feature type="compositionally biased region" description="Low complexity" evidence="1">
    <location>
        <begin position="24"/>
        <end position="33"/>
    </location>
</feature>
<dbReference type="EMBL" id="SFCI01000586">
    <property type="protein sequence ID" value="TFY78948.1"/>
    <property type="molecule type" value="Genomic_DNA"/>
</dbReference>
<evidence type="ECO:0000313" key="2">
    <source>
        <dbReference type="EMBL" id="TFY78948.1"/>
    </source>
</evidence>
<dbReference type="Proteomes" id="UP000298061">
    <property type="component" value="Unassembled WGS sequence"/>
</dbReference>
<sequence length="135" mass="14719">MLRRLEKGLSTAKLKQVSEAQATGPVPVASASASGGGRSDDDPQRLRSGDGYGTPACYPDSLPPLNLNNEGHHKGGLRHGSQSLDEQEEDDGDRGDEGMDEGMFPAKLIRRENQRQPFFKTILNPEHEAPARRLE</sequence>
<keyword evidence="3" id="KW-1185">Reference proteome</keyword>
<feature type="compositionally biased region" description="Acidic residues" evidence="1">
    <location>
        <begin position="85"/>
        <end position="100"/>
    </location>
</feature>
<reference evidence="2 3" key="1">
    <citation type="submission" date="2019-02" db="EMBL/GenBank/DDBJ databases">
        <title>Genome sequencing of the rare red list fungi Hericium alpestre (H. flagellum).</title>
        <authorList>
            <person name="Buettner E."/>
            <person name="Kellner H."/>
        </authorList>
    </citation>
    <scope>NUCLEOTIDE SEQUENCE [LARGE SCALE GENOMIC DNA]</scope>
    <source>
        <strain evidence="2 3">DSM 108284</strain>
    </source>
</reference>
<organism evidence="2 3">
    <name type="scientific">Hericium alpestre</name>
    <dbReference type="NCBI Taxonomy" id="135208"/>
    <lineage>
        <taxon>Eukaryota</taxon>
        <taxon>Fungi</taxon>
        <taxon>Dikarya</taxon>
        <taxon>Basidiomycota</taxon>
        <taxon>Agaricomycotina</taxon>
        <taxon>Agaricomycetes</taxon>
        <taxon>Russulales</taxon>
        <taxon>Hericiaceae</taxon>
        <taxon>Hericium</taxon>
    </lineage>
</organism>
<dbReference type="STRING" id="135208.A0A4Y9ZZS4"/>
<name>A0A4Y9ZZS4_9AGAM</name>
<protein>
    <submittedName>
        <fullName evidence="2">Uncharacterized protein</fullName>
    </submittedName>
</protein>
<proteinExistence type="predicted"/>
<dbReference type="AlphaFoldDB" id="A0A4Y9ZZS4"/>
<comment type="caution">
    <text evidence="2">The sequence shown here is derived from an EMBL/GenBank/DDBJ whole genome shotgun (WGS) entry which is preliminary data.</text>
</comment>